<dbReference type="Proteomes" id="UP000607197">
    <property type="component" value="Unassembled WGS sequence"/>
</dbReference>
<dbReference type="EMBL" id="BMPG01000003">
    <property type="protein sequence ID" value="GGL66331.1"/>
    <property type="molecule type" value="Genomic_DNA"/>
</dbReference>
<feature type="region of interest" description="Disordered" evidence="1">
    <location>
        <begin position="1"/>
        <end position="23"/>
    </location>
</feature>
<reference evidence="2" key="1">
    <citation type="journal article" date="2014" name="Int. J. Syst. Evol. Microbiol.">
        <title>Complete genome sequence of Corynebacterium casei LMG S-19264T (=DSM 44701T), isolated from a smear-ripened cheese.</title>
        <authorList>
            <consortium name="US DOE Joint Genome Institute (JGI-PGF)"/>
            <person name="Walter F."/>
            <person name="Albersmeier A."/>
            <person name="Kalinowski J."/>
            <person name="Ruckert C."/>
        </authorList>
    </citation>
    <scope>NUCLEOTIDE SEQUENCE</scope>
    <source>
        <strain evidence="2">JCM 19596</strain>
    </source>
</reference>
<accession>A0A830FEB8</accession>
<dbReference type="AlphaFoldDB" id="A0A830FEB8"/>
<dbReference type="RefSeq" id="WP_188979462.1">
    <property type="nucleotide sequence ID" value="NZ_BMPG01000003.1"/>
</dbReference>
<protein>
    <submittedName>
        <fullName evidence="2">Uncharacterized protein</fullName>
    </submittedName>
</protein>
<evidence type="ECO:0000313" key="2">
    <source>
        <dbReference type="EMBL" id="GGL66331.1"/>
    </source>
</evidence>
<feature type="region of interest" description="Disordered" evidence="1">
    <location>
        <begin position="83"/>
        <end position="109"/>
    </location>
</feature>
<reference evidence="2" key="2">
    <citation type="submission" date="2020-09" db="EMBL/GenBank/DDBJ databases">
        <authorList>
            <person name="Sun Q."/>
            <person name="Ohkuma M."/>
        </authorList>
    </citation>
    <scope>NUCLEOTIDE SEQUENCE</scope>
    <source>
        <strain evidence="2">JCM 19596</strain>
    </source>
</reference>
<gene>
    <name evidence="2" type="ORF">GCM10009039_25340</name>
</gene>
<evidence type="ECO:0000313" key="3">
    <source>
        <dbReference type="Proteomes" id="UP000607197"/>
    </source>
</evidence>
<comment type="caution">
    <text evidence="2">The sequence shown here is derived from an EMBL/GenBank/DDBJ whole genome shotgun (WGS) entry which is preliminary data.</text>
</comment>
<proteinExistence type="predicted"/>
<organism evidence="2 3">
    <name type="scientific">Halocalculus aciditolerans</name>
    <dbReference type="NCBI Taxonomy" id="1383812"/>
    <lineage>
        <taxon>Archaea</taxon>
        <taxon>Methanobacteriati</taxon>
        <taxon>Methanobacteriota</taxon>
        <taxon>Stenosarchaea group</taxon>
        <taxon>Halobacteria</taxon>
        <taxon>Halobacteriales</taxon>
        <taxon>Halobacteriaceae</taxon>
        <taxon>Halocalculus</taxon>
    </lineage>
</organism>
<sequence length="125" mass="12903">MSQQLRDPISTRPSLSGGTDRSRALNGLDALEAVSVPTVCVTTRATQTTEHHAERLRVAGVDGVPTDALTSADIAAASLLGETQPGIGTDYRPDVTRGADASAVPDYRPDSLAASDTALRGLECG</sequence>
<name>A0A830FEB8_9EURY</name>
<feature type="compositionally biased region" description="Polar residues" evidence="1">
    <location>
        <begin position="1"/>
        <end position="19"/>
    </location>
</feature>
<evidence type="ECO:0000256" key="1">
    <source>
        <dbReference type="SAM" id="MobiDB-lite"/>
    </source>
</evidence>
<keyword evidence="3" id="KW-1185">Reference proteome</keyword>